<proteinExistence type="inferred from homology"/>
<evidence type="ECO:0000259" key="3">
    <source>
        <dbReference type="Pfam" id="PF01370"/>
    </source>
</evidence>
<feature type="domain" description="NAD-dependent epimerase/dehydratase" evidence="3">
    <location>
        <begin position="4"/>
        <end position="225"/>
    </location>
</feature>
<protein>
    <submittedName>
        <fullName evidence="4">NAD-dependent epimerase/dehydratase family protein</fullName>
    </submittedName>
</protein>
<organism evidence="4 5">
    <name type="scientific">Plantimonas leprariae</name>
    <dbReference type="NCBI Taxonomy" id="2615207"/>
    <lineage>
        <taxon>Bacteria</taxon>
        <taxon>Pseudomonadati</taxon>
        <taxon>Pseudomonadota</taxon>
        <taxon>Alphaproteobacteria</taxon>
        <taxon>Hyphomicrobiales</taxon>
        <taxon>Aurantimonadaceae</taxon>
        <taxon>Plantimonas</taxon>
    </lineage>
</organism>
<sequence>MRRILLTGGAGCLGSNLAERFIDAGDAVYVLDNFATGQRASLPDEHDRLTVREGSVSDRWTVDDVFTEFEPTHVVHSAAAYKNPDDWATDDAVNVGGTINVVRAAEAAGVRRLLNFHTALGYGRPEQVPIAVSAPARPFTSYGISKQAGENYLAMSKLPWVSLRLANVTGPRLAIGPIPTFYTRLKAGKSCFCSRTVRDFVDMEDFFAVVDLALADEAPTGRFNVSTGTGHSIREIFDIVVQHLGLPKQDVPEVDAGPDDVEKVVLDPSETIAAFGWRPRYSFADTIRRMLAWYDTHGVTTIYSHVRRPEGHGEATR</sequence>
<dbReference type="Proteomes" id="UP000432089">
    <property type="component" value="Unassembled WGS sequence"/>
</dbReference>
<evidence type="ECO:0000256" key="1">
    <source>
        <dbReference type="ARBA" id="ARBA00005125"/>
    </source>
</evidence>
<dbReference type="PANTHER" id="PTHR43000">
    <property type="entry name" value="DTDP-D-GLUCOSE 4,6-DEHYDRATASE-RELATED"/>
    <property type="match status" value="1"/>
</dbReference>
<comment type="similarity">
    <text evidence="2">Belongs to the NAD(P)-dependent epimerase/dehydratase family.</text>
</comment>
<dbReference type="Gene3D" id="3.40.50.720">
    <property type="entry name" value="NAD(P)-binding Rossmann-like Domain"/>
    <property type="match status" value="1"/>
</dbReference>
<keyword evidence="5" id="KW-1185">Reference proteome</keyword>
<gene>
    <name evidence="4" type="ORF">F6X38_22505</name>
</gene>
<dbReference type="Pfam" id="PF01370">
    <property type="entry name" value="Epimerase"/>
    <property type="match status" value="1"/>
</dbReference>
<dbReference type="RefSeq" id="WP_150973859.1">
    <property type="nucleotide sequence ID" value="NZ_VZDO01000028.1"/>
</dbReference>
<evidence type="ECO:0000313" key="5">
    <source>
        <dbReference type="Proteomes" id="UP000432089"/>
    </source>
</evidence>
<comment type="pathway">
    <text evidence="1">Bacterial outer membrane biogenesis; LPS O-antigen biosynthesis.</text>
</comment>
<reference evidence="4 5" key="1">
    <citation type="submission" date="2019-09" db="EMBL/GenBank/DDBJ databases">
        <title>YIM 132180 draft genome.</title>
        <authorList>
            <person name="Zhang K."/>
        </authorList>
    </citation>
    <scope>NUCLEOTIDE SEQUENCE [LARGE SCALE GENOMIC DNA]</scope>
    <source>
        <strain evidence="4 5">YIM 132180</strain>
    </source>
</reference>
<evidence type="ECO:0000256" key="2">
    <source>
        <dbReference type="ARBA" id="ARBA00007637"/>
    </source>
</evidence>
<dbReference type="AlphaFoldDB" id="A0A7V7PK72"/>
<accession>A0A7V7PK72</accession>
<name>A0A7V7PK72_9HYPH</name>
<dbReference type="EMBL" id="VZDO01000028">
    <property type="protein sequence ID" value="KAB0675906.1"/>
    <property type="molecule type" value="Genomic_DNA"/>
</dbReference>
<dbReference type="InterPro" id="IPR036291">
    <property type="entry name" value="NAD(P)-bd_dom_sf"/>
</dbReference>
<dbReference type="InterPro" id="IPR001509">
    <property type="entry name" value="Epimerase_deHydtase"/>
</dbReference>
<comment type="caution">
    <text evidence="4">The sequence shown here is derived from an EMBL/GenBank/DDBJ whole genome shotgun (WGS) entry which is preliminary data.</text>
</comment>
<dbReference type="SUPFAM" id="SSF51735">
    <property type="entry name" value="NAD(P)-binding Rossmann-fold domains"/>
    <property type="match status" value="1"/>
</dbReference>
<evidence type="ECO:0000313" key="4">
    <source>
        <dbReference type="EMBL" id="KAB0675906.1"/>
    </source>
</evidence>